<keyword evidence="3" id="KW-1185">Reference proteome</keyword>
<dbReference type="RefSeq" id="WP_245708914.1">
    <property type="nucleotide sequence ID" value="NZ_FNTX01000002.1"/>
</dbReference>
<proteinExistence type="predicted"/>
<dbReference type="InterPro" id="IPR029063">
    <property type="entry name" value="SAM-dependent_MTases_sf"/>
</dbReference>
<gene>
    <name evidence="2" type="ORF">SAMN04488554_3376</name>
</gene>
<evidence type="ECO:0000313" key="2">
    <source>
        <dbReference type="EMBL" id="SEE88396.1"/>
    </source>
</evidence>
<evidence type="ECO:0000313" key="3">
    <source>
        <dbReference type="Proteomes" id="UP000199220"/>
    </source>
</evidence>
<evidence type="ECO:0000259" key="1">
    <source>
        <dbReference type="Pfam" id="PF08242"/>
    </source>
</evidence>
<dbReference type="Proteomes" id="UP000199220">
    <property type="component" value="Unassembled WGS sequence"/>
</dbReference>
<organism evidence="2 3">
    <name type="scientific">Ruania alba</name>
    <dbReference type="NCBI Taxonomy" id="648782"/>
    <lineage>
        <taxon>Bacteria</taxon>
        <taxon>Bacillati</taxon>
        <taxon>Actinomycetota</taxon>
        <taxon>Actinomycetes</taxon>
        <taxon>Micrococcales</taxon>
        <taxon>Ruaniaceae</taxon>
        <taxon>Ruania</taxon>
    </lineage>
</organism>
<keyword evidence="2" id="KW-0808">Transferase</keyword>
<dbReference type="EMBL" id="FNTX01000002">
    <property type="protein sequence ID" value="SEE88396.1"/>
    <property type="molecule type" value="Genomic_DNA"/>
</dbReference>
<dbReference type="InterPro" id="IPR013217">
    <property type="entry name" value="Methyltransf_12"/>
</dbReference>
<accession>A0A1H5MGE5</accession>
<dbReference type="PANTHER" id="PTHR43464:SF82">
    <property type="entry name" value="METHYLTRANSFERASE DOMAIN-CONTAINING PROTEIN"/>
    <property type="match status" value="1"/>
</dbReference>
<dbReference type="CDD" id="cd02440">
    <property type="entry name" value="AdoMet_MTases"/>
    <property type="match status" value="1"/>
</dbReference>
<dbReference type="Pfam" id="PF08242">
    <property type="entry name" value="Methyltransf_12"/>
    <property type="match status" value="1"/>
</dbReference>
<dbReference type="GO" id="GO:0032259">
    <property type="term" value="P:methylation"/>
    <property type="evidence" value="ECO:0007669"/>
    <property type="project" value="UniProtKB-KW"/>
</dbReference>
<dbReference type="PANTHER" id="PTHR43464">
    <property type="entry name" value="METHYLTRANSFERASE"/>
    <property type="match status" value="1"/>
</dbReference>
<dbReference type="GO" id="GO:0008168">
    <property type="term" value="F:methyltransferase activity"/>
    <property type="evidence" value="ECO:0007669"/>
    <property type="project" value="UniProtKB-KW"/>
</dbReference>
<dbReference type="SUPFAM" id="SSF53335">
    <property type="entry name" value="S-adenosyl-L-methionine-dependent methyltransferases"/>
    <property type="match status" value="1"/>
</dbReference>
<dbReference type="STRING" id="648782.SAMN04488554_3376"/>
<keyword evidence="2" id="KW-0489">Methyltransferase</keyword>
<dbReference type="Gene3D" id="3.40.50.150">
    <property type="entry name" value="Vaccinia Virus protein VP39"/>
    <property type="match status" value="1"/>
</dbReference>
<sequence length="303" mass="32818">MSMPTDPLVETSTSTAHAYAANRANWDGRAAVHATSAAYDVEGLVADPTRISSVIRTDMALLAPHLGGTRIDDDAPLDGLDVCHLQCHIGTDTVSMARLGARVTGVDLSPGSLAVARDLAQRCEIDARWVESEVSEASSAVGGTFDHVHTSIGTICWVQDLDGWARTIAALLRPGGTFFFRDQHPALAAMNDLVRDDVRLGNRYWPLPLGRAFTYSDGMTYTDGDYSQIKAARNYEWPHPVSQTLQALLDAGLHLVAVAEHESLPWQALPVMVPGEDGFVLPMPWREQLPVAWSVVARKPAQG</sequence>
<feature type="domain" description="Methyltransferase type 12" evidence="1">
    <location>
        <begin position="85"/>
        <end position="178"/>
    </location>
</feature>
<dbReference type="AlphaFoldDB" id="A0A1H5MGE5"/>
<reference evidence="3" key="1">
    <citation type="submission" date="2016-10" db="EMBL/GenBank/DDBJ databases">
        <authorList>
            <person name="Varghese N."/>
            <person name="Submissions S."/>
        </authorList>
    </citation>
    <scope>NUCLEOTIDE SEQUENCE [LARGE SCALE GENOMIC DNA]</scope>
    <source>
        <strain evidence="3">DSM 21368</strain>
    </source>
</reference>
<protein>
    <submittedName>
        <fullName evidence="2">Methyltransferase domain-containing protein</fullName>
    </submittedName>
</protein>
<name>A0A1H5MGE5_9MICO</name>